<dbReference type="GO" id="GO:0022857">
    <property type="term" value="F:transmembrane transporter activity"/>
    <property type="evidence" value="ECO:0007669"/>
    <property type="project" value="InterPro"/>
</dbReference>
<dbReference type="Proteomes" id="UP000253891">
    <property type="component" value="Unassembled WGS sequence"/>
</dbReference>
<gene>
    <name evidence="7" type="ORF">FFIC_283630</name>
</gene>
<feature type="transmembrane region" description="Helical" evidence="6">
    <location>
        <begin position="258"/>
        <end position="278"/>
    </location>
</feature>
<dbReference type="PANTHER" id="PTHR23513">
    <property type="entry name" value="INTEGRAL MEMBRANE EFFLUX PROTEIN-RELATED"/>
    <property type="match status" value="1"/>
</dbReference>
<dbReference type="InterPro" id="IPR036259">
    <property type="entry name" value="MFS_trans_sf"/>
</dbReference>
<evidence type="ECO:0000256" key="5">
    <source>
        <dbReference type="ARBA" id="ARBA00023136"/>
    </source>
</evidence>
<feature type="transmembrane region" description="Helical" evidence="6">
    <location>
        <begin position="348"/>
        <end position="371"/>
    </location>
</feature>
<protein>
    <submittedName>
        <fullName evidence="7">Macrolide-efflux protein</fullName>
    </submittedName>
</protein>
<evidence type="ECO:0000313" key="7">
    <source>
        <dbReference type="EMBL" id="GAP00346.1"/>
    </source>
</evidence>
<feature type="transmembrane region" description="Helical" evidence="6">
    <location>
        <begin position="20"/>
        <end position="42"/>
    </location>
</feature>
<keyword evidence="4 6" id="KW-1133">Transmembrane helix</keyword>
<dbReference type="InterPro" id="IPR011701">
    <property type="entry name" value="MFS"/>
</dbReference>
<sequence length="375" mass="40839">MYRLALPIIILRKTGSAYHAATAFGVSFVPWIFFSLIGGVIADNCSKRKTLIIGNMLAAVFSCFVLLSLSTEHIDFSLMYLAIFLLASIDPLIHPSFQSIIPEIISRDDYAKSNALIQTIDNMLTILGPLLGGSIVALVNGLNALWFDVISFIISASILYCLPSDRRVNKNKISLTIFKKDILDGLVYSIHQKVILSGSLMFFVTNFALNMFEANYIFYMTKELGYPLIDATVSLSLGGIGALAAGPISTHIIKRFPAGFILSLSTFSAGISTLLLLINTSYLYIGIVLGLVSFFGTINVITYFTLRQRTVPYEKLGRVVAITRMLSYASIPIGSWFGGVLLNNGISMFWVILIAGLLRAAAGVCAGVSPLGREK</sequence>
<keyword evidence="8" id="KW-1185">Reference proteome</keyword>
<dbReference type="PANTHER" id="PTHR23513:SF6">
    <property type="entry name" value="MAJOR FACILITATOR SUPERFAMILY ASSOCIATED DOMAIN-CONTAINING PROTEIN"/>
    <property type="match status" value="1"/>
</dbReference>
<reference evidence="7 8" key="1">
    <citation type="journal article" date="2015" name="BMC Genomics">
        <title>Comparative genomics of Fructobacillus spp. and Leuconostoc spp. reveals niche-specific evolution of Fructobacillus spp.</title>
        <authorList>
            <person name="Endo A."/>
            <person name="Tanizawa Y."/>
            <person name="Tanaka N."/>
            <person name="Maeno S."/>
            <person name="Kumar H."/>
            <person name="Shiwa Y."/>
            <person name="Okada S."/>
            <person name="Yoshikawa H."/>
            <person name="Dicks L."/>
            <person name="Nakagawa J."/>
            <person name="Arita M."/>
        </authorList>
    </citation>
    <scope>NUCLEOTIDE SEQUENCE [LARGE SCALE GENOMIC DNA]</scope>
    <source>
        <strain evidence="7 8">JCM 12225</strain>
    </source>
</reference>
<keyword evidence="2" id="KW-1003">Cell membrane</keyword>
<dbReference type="STRING" id="157463.GCA_001047075_01235"/>
<feature type="transmembrane region" description="Helical" evidence="6">
    <location>
        <begin position="76"/>
        <end position="94"/>
    </location>
</feature>
<evidence type="ECO:0000256" key="2">
    <source>
        <dbReference type="ARBA" id="ARBA00022475"/>
    </source>
</evidence>
<organism evidence="7 8">
    <name type="scientific">Fructobacillus ficulneus</name>
    <dbReference type="NCBI Taxonomy" id="157463"/>
    <lineage>
        <taxon>Bacteria</taxon>
        <taxon>Bacillati</taxon>
        <taxon>Bacillota</taxon>
        <taxon>Bacilli</taxon>
        <taxon>Lactobacillales</taxon>
        <taxon>Lactobacillaceae</taxon>
        <taxon>Fructobacillus</taxon>
    </lineage>
</organism>
<feature type="transmembrane region" description="Helical" evidence="6">
    <location>
        <begin position="144"/>
        <end position="162"/>
    </location>
</feature>
<evidence type="ECO:0000313" key="8">
    <source>
        <dbReference type="Proteomes" id="UP000253891"/>
    </source>
</evidence>
<name>A0A0K8MIF8_9LACO</name>
<dbReference type="AlphaFoldDB" id="A0A0K8MIF8"/>
<feature type="transmembrane region" description="Helical" evidence="6">
    <location>
        <begin position="284"/>
        <end position="304"/>
    </location>
</feature>
<keyword evidence="3 6" id="KW-0812">Transmembrane</keyword>
<dbReference type="Pfam" id="PF07690">
    <property type="entry name" value="MFS_1"/>
    <property type="match status" value="1"/>
</dbReference>
<dbReference type="CDD" id="cd06173">
    <property type="entry name" value="MFS_MefA_like"/>
    <property type="match status" value="1"/>
</dbReference>
<evidence type="ECO:0000256" key="1">
    <source>
        <dbReference type="ARBA" id="ARBA00004651"/>
    </source>
</evidence>
<proteinExistence type="predicted"/>
<evidence type="ECO:0000256" key="3">
    <source>
        <dbReference type="ARBA" id="ARBA00022692"/>
    </source>
</evidence>
<evidence type="ECO:0000256" key="6">
    <source>
        <dbReference type="SAM" id="Phobius"/>
    </source>
</evidence>
<comment type="subcellular location">
    <subcellularLocation>
        <location evidence="1">Cell membrane</location>
        <topology evidence="1">Multi-pass membrane protein</topology>
    </subcellularLocation>
</comment>
<dbReference type="EMBL" id="DF968005">
    <property type="protein sequence ID" value="GAP00346.1"/>
    <property type="molecule type" value="Genomic_DNA"/>
</dbReference>
<feature type="transmembrane region" description="Helical" evidence="6">
    <location>
        <begin position="115"/>
        <end position="138"/>
    </location>
</feature>
<feature type="transmembrane region" description="Helical" evidence="6">
    <location>
        <begin position="325"/>
        <end position="342"/>
    </location>
</feature>
<dbReference type="SUPFAM" id="SSF103473">
    <property type="entry name" value="MFS general substrate transporter"/>
    <property type="match status" value="1"/>
</dbReference>
<feature type="transmembrane region" description="Helical" evidence="6">
    <location>
        <begin position="224"/>
        <end position="246"/>
    </location>
</feature>
<feature type="transmembrane region" description="Helical" evidence="6">
    <location>
        <begin position="51"/>
        <end position="70"/>
    </location>
</feature>
<dbReference type="Gene3D" id="1.20.1250.20">
    <property type="entry name" value="MFS general substrate transporter like domains"/>
    <property type="match status" value="1"/>
</dbReference>
<dbReference type="GO" id="GO:0005886">
    <property type="term" value="C:plasma membrane"/>
    <property type="evidence" value="ECO:0007669"/>
    <property type="project" value="UniProtKB-SubCell"/>
</dbReference>
<evidence type="ECO:0000256" key="4">
    <source>
        <dbReference type="ARBA" id="ARBA00022989"/>
    </source>
</evidence>
<keyword evidence="5 6" id="KW-0472">Membrane</keyword>
<feature type="transmembrane region" description="Helical" evidence="6">
    <location>
        <begin position="194"/>
        <end position="212"/>
    </location>
</feature>
<accession>A0A0K8MIF8</accession>